<protein>
    <recommendedName>
        <fullName evidence="7">Nuclear pore complex protein Nup205</fullName>
    </recommendedName>
</protein>
<dbReference type="PANTHER" id="PTHR31344:SF0">
    <property type="entry name" value="NUCLEAR PORE COMPLEX PROTEIN NUP205"/>
    <property type="match status" value="1"/>
</dbReference>
<evidence type="ECO:0000256" key="1">
    <source>
        <dbReference type="ARBA" id="ARBA00004123"/>
    </source>
</evidence>
<reference evidence="5" key="1">
    <citation type="submission" date="2024-06" db="EMBL/GenBank/DDBJ databases">
        <authorList>
            <person name="Liu X."/>
            <person name="Lenzi L."/>
            <person name="Haldenby T S."/>
            <person name="Uol C."/>
        </authorList>
    </citation>
    <scope>NUCLEOTIDE SEQUENCE</scope>
</reference>
<evidence type="ECO:0000256" key="4">
    <source>
        <dbReference type="ARBA" id="ARBA00023242"/>
    </source>
</evidence>
<comment type="similarity">
    <text evidence="2">Belongs to the NUP186/NUP192/NUP205 family.</text>
</comment>
<evidence type="ECO:0000256" key="2">
    <source>
        <dbReference type="ARBA" id="ARBA00005892"/>
    </source>
</evidence>
<sequence length="2603" mass="287311">MWSVSKSVHNLVVDVLCNGRENRILELETTLEQHKGLFSTLLRPKPRVAAHRDAVKKAVKESISLPGVHQRISLTQDFVDETLLLSDLFETDELVIAELLLTAESQLPSHIHLSRGLLAVILYYDSYQAVLDSLRILIQARDGRTWSPSLSYEVSQFVQRFTVDLWNSGLLSNLLWSVFNFDTVKEFSRLESAHALGNAKHRHDVYTLLNNLENGMAECLLLWSCQSAFALSEFKLVLDGLLRPNLGKGKCGDDVHSSIQEQSSLELTHARTHLLMSLLYSLEPFSLFTPPVEQLSELASVDQEHPLFSDRSFASGIRQSLDDERERLDKQDNEDVSDSMGILALLRLAWALGLRRSAPFRAEIYRNSQGQSTRSPTGSPVQSQFLSEEIREGDDQDFGLDEDDEGQATIGIELGALEFIRKRLLQAPGFEREPLWFCRVHGLVTDLIVNMPVRVKEIRLRDEDLLRRTGFDPSSSGAGFANLLLLIGELYDHLGSQLHARLALEFWWPAGELGGSGANKVNPAEVSLSTGLVGRSPSKNGVRSARMRTTEAENIRQASLFRFIRSAGDTVVMPCLFIPYLRMLHGLVCSRSAAGLCFSLLKANATNPGRATSLITWDHFFASFRQYLNHMKQPVSQQGSSYPSSQLITQLYPHLYKTGTQQSASSNANWMHRATGPTPIYRGGSSAMSVTSVGSVQSGVSTQRVIQPEEEAGLRSVLRLVARIARMDPVARSLFVSTTSWQLIQTCLGLLTCPISIDLKADLIHLMSALSQSPPIAVLIWQQLVSSELLPVVRVNYTACPQPTCGLHTEMDEVEPRAEKYPITRAFLTLVTVLAPQLSVNNTGGQLMRIADGREKTNYPNEENLPSQTEFIVSLTTFLINTIFLKHPMRAYRDINERWDIAASCLVLFDGLVDQFLRRLDAASAVIVKSSQSLSKSADQTHSAVIGPLVTDRFDHIQHTSDWASSLLNAMQEVNDNSQTQAGLFRPPSSAATLIAQLQLPLGWPYSDPGFQLTTRLLADSSLFRTVTGLLEVGLHRLLEFPIPDGPPPGMTRATAAGLRLVRRMLASEDILVTFVRRTAVIPVPGVQPSGGPPPLILSLSNTPSNPLPVAISRLLMSVNSRTGRADLLPMLLRYCSLASELPDHCSYAMDILAYLVNRIKPHSSFLSLLVADQDTRLELLNTFASLLKWSADYGCGDGQRNVEGSTGGEGTNNENPSVFSDEWLFDNSDLDCGQLIFLGMSSSQVPHPAAKAANLFAALPSQPADWVFPTHDWEFLASWPRAHASVLAPFCNAVMPTSCLGSSGEYNNAIIANWLSNTILCQRSTSPCTKLLHILLSALDQPAPNLSHWLLGFQVDDRQSVNRTNLQDAGIADQPRTCLHAILDLIDVALRLGPSSSTLPASLVLSLRWNLSLCWQILYCLSSNLLTSQPILRFLRSNHDLLAKHIQFGLYHPLTQINNVDDDFANRNVFEFLVLNQTSWLLRMLAVEIRAAAAGNQRSYVFRLFKLFLGELLVEGSSADSDSVTEGASLVTTFLRRVKLSEILPSPESFDLRTIDPGPIDELITECEVGCPLLFADSNAVRKVSTIIDPMTFLNRLYVRLLGSRKCAQFTPDDLAGLFTLAYEEQSNLSLPQWANTDNANITLLAQDIVKTNQWIEKRNMYRLRLYAGKHAAMESWREVLEISLGLLANGYCTSIPQSLYSTDANLSSLYSIAARGSIPSVGRSRSLQLVCLNVLSQMLGELCASDTASSTLRLLISGTCLNLCSFLQCSDSFGPSSTSADRESETAHNLLDLKLSASTLVSVVGLVANSILQTKSSAQRMRANFYGSLCFLLRFAQSLTIQLSKDDHESGTILVKPECISAIASASRAVASHWSQTEFEKNADVSDMTSMYCLLNWDLLRGHPVTRMAAMSLFELLIWCNRSAGDLVYFLRKQGTVQHLVESIPEDLTAVESFMMSLAQPTGDDGQLISDFAADSSAATTSFHIYRSKMSLLCRAAATPSGAKLLAQCDVLNSLANCGIFSSSTFANCYAYGLDSLYACGEGILNQQSSARVQSGGSLSYTLRWISRLVQKFGDSTLVDQEESVLYTIIDSISSECGLDIPATGGSVTEADSNGITWSGVMLPALRLIKTLLTTLGPTHTQLCQQTFNFLYTHSDALLTEENALGSSLVTYLSRMDWSNATLPSKVAGAGWLVQWLAGETSLVALFIHVLRAYAVNNAQNMDEYSNLQREVMHSRIVRHVVNLLSTVVAHVPHPLSTQSSSCPNSQAGFEHLVCKTQQIWLVRHLMNVCVASLGACDTPFLTVNNPRSLFSVLEISSRTACDDHSTVRCGLSLVLQVLTWSYNELTHWEQIASSLANLNVFEARLRSEGLSTPSKAREVGVDSRLYGQPVAQLLLPDALGQDLSTDELRQACQLIFNCPSRLLGSSDVVLGIDGHHREVVLLRRFLSIGLCLIRIQLRSLIAIAAQSAYIAWRYLTYYLSPNDQMLETPAPEISSPVSVLHRKQSSLRRLQDSPYSRNVRIQPETPKLNQTNLSSDGSSFKKEAAALKEQLPHILIADLFECMTRLSKAAYLESNQRLFLQVMQRRLERFATRPDARLAA</sequence>
<comment type="subcellular location">
    <subcellularLocation>
        <location evidence="1">Nucleus</location>
    </subcellularLocation>
</comment>
<keyword evidence="3" id="KW-0813">Transport</keyword>
<evidence type="ECO:0000313" key="5">
    <source>
        <dbReference type="EMBL" id="CAL5138511.1"/>
    </source>
</evidence>
<dbReference type="GO" id="GO:0044611">
    <property type="term" value="C:nuclear pore inner ring"/>
    <property type="evidence" value="ECO:0007669"/>
    <property type="project" value="TreeGrafter"/>
</dbReference>
<gene>
    <name evidence="5" type="ORF">CDAUBV1_LOCUS13342</name>
</gene>
<dbReference type="GO" id="GO:0017056">
    <property type="term" value="F:structural constituent of nuclear pore"/>
    <property type="evidence" value="ECO:0007669"/>
    <property type="project" value="TreeGrafter"/>
</dbReference>
<dbReference type="InterPro" id="IPR021827">
    <property type="entry name" value="Nup186/Nup192/Nup205"/>
</dbReference>
<evidence type="ECO:0000313" key="6">
    <source>
        <dbReference type="Proteomes" id="UP001497525"/>
    </source>
</evidence>
<dbReference type="EMBL" id="CAXLJL010000490">
    <property type="protein sequence ID" value="CAL5138511.1"/>
    <property type="molecule type" value="Genomic_DNA"/>
</dbReference>
<accession>A0AAV2TPS2</accession>
<dbReference type="GO" id="GO:0006999">
    <property type="term" value="P:nuclear pore organization"/>
    <property type="evidence" value="ECO:0007669"/>
    <property type="project" value="TreeGrafter"/>
</dbReference>
<dbReference type="PANTHER" id="PTHR31344">
    <property type="entry name" value="NUCLEAR PORE COMPLEX PROTEIN NUP205"/>
    <property type="match status" value="1"/>
</dbReference>
<comment type="caution">
    <text evidence="5">The sequence shown here is derived from an EMBL/GenBank/DDBJ whole genome shotgun (WGS) entry which is preliminary data.</text>
</comment>
<proteinExistence type="inferred from homology"/>
<evidence type="ECO:0008006" key="7">
    <source>
        <dbReference type="Google" id="ProtNLM"/>
    </source>
</evidence>
<keyword evidence="4" id="KW-0539">Nucleus</keyword>
<name>A0AAV2TPS2_CALDB</name>
<organism evidence="5 6">
    <name type="scientific">Calicophoron daubneyi</name>
    <name type="common">Rumen fluke</name>
    <name type="synonym">Paramphistomum daubneyi</name>
    <dbReference type="NCBI Taxonomy" id="300641"/>
    <lineage>
        <taxon>Eukaryota</taxon>
        <taxon>Metazoa</taxon>
        <taxon>Spiralia</taxon>
        <taxon>Lophotrochozoa</taxon>
        <taxon>Platyhelminthes</taxon>
        <taxon>Trematoda</taxon>
        <taxon>Digenea</taxon>
        <taxon>Plagiorchiida</taxon>
        <taxon>Pronocephalata</taxon>
        <taxon>Paramphistomoidea</taxon>
        <taxon>Paramphistomidae</taxon>
        <taxon>Calicophoron</taxon>
    </lineage>
</organism>
<evidence type="ECO:0000256" key="3">
    <source>
        <dbReference type="ARBA" id="ARBA00022448"/>
    </source>
</evidence>
<dbReference type="Proteomes" id="UP001497525">
    <property type="component" value="Unassembled WGS sequence"/>
</dbReference>
<dbReference type="Pfam" id="PF11894">
    <property type="entry name" value="Nup192"/>
    <property type="match status" value="2"/>
</dbReference>